<dbReference type="Proteomes" id="UP000663850">
    <property type="component" value="Unassembled WGS sequence"/>
</dbReference>
<name>A0A8H2X339_9AGAM</name>
<proteinExistence type="predicted"/>
<dbReference type="AlphaFoldDB" id="A0A8H2X339"/>
<protein>
    <submittedName>
        <fullName evidence="1">Uncharacterized protein</fullName>
    </submittedName>
</protein>
<dbReference type="EMBL" id="CAJMWZ010000280">
    <property type="protein sequence ID" value="CAE6415945.1"/>
    <property type="molecule type" value="Genomic_DNA"/>
</dbReference>
<comment type="caution">
    <text evidence="1">The sequence shown here is derived from an EMBL/GenBank/DDBJ whole genome shotgun (WGS) entry which is preliminary data.</text>
</comment>
<accession>A0A8H2X339</accession>
<evidence type="ECO:0000313" key="1">
    <source>
        <dbReference type="EMBL" id="CAE6415945.1"/>
    </source>
</evidence>
<organism evidence="1 2">
    <name type="scientific">Rhizoctonia solani</name>
    <dbReference type="NCBI Taxonomy" id="456999"/>
    <lineage>
        <taxon>Eukaryota</taxon>
        <taxon>Fungi</taxon>
        <taxon>Dikarya</taxon>
        <taxon>Basidiomycota</taxon>
        <taxon>Agaricomycotina</taxon>
        <taxon>Agaricomycetes</taxon>
        <taxon>Cantharellales</taxon>
        <taxon>Ceratobasidiaceae</taxon>
        <taxon>Rhizoctonia</taxon>
    </lineage>
</organism>
<gene>
    <name evidence="1" type="ORF">RDB_LOCUS5401</name>
</gene>
<reference evidence="1" key="1">
    <citation type="submission" date="2021-01" db="EMBL/GenBank/DDBJ databases">
        <authorList>
            <person name="Kaushik A."/>
        </authorList>
    </citation>
    <scope>NUCLEOTIDE SEQUENCE</scope>
    <source>
        <strain evidence="1">Type strain: AG8-Rh-89/</strain>
    </source>
</reference>
<sequence>MPIGRIIGSRPACKLTKAEASLRGRRSEFIGAKEDWDYLIYSKNANHTHKCIYIATHLDTPRIKLALLTIERAEERLRVGLRYAVHLGAESSSWLQLSEWDVRLVLGLTRRLAWSGPLDEYSARLG</sequence>
<evidence type="ECO:0000313" key="2">
    <source>
        <dbReference type="Proteomes" id="UP000663850"/>
    </source>
</evidence>